<sequence length="329" mass="37663">MLHGMIPAAFFATLMRRYLDSLVETQEYVNSSSALTSYLGPSAVLATAGFAVYGLTRLKKHSPVISEIKELKLPIPESNTAPSSAQHLRKKATRTRIRKRRRKGKQWFLKNMRHYKSKYGRRIGKLMNQLLGKPFTESPTEPIDTDDSDDEHSDDFQNNLYEDDSENDYLKNPIEQTSVDQIFPDDFSCQISNLNEDDSVVASKDDFDEGDESAQLAGERRSSLDLKDLLRENFERQKMRKRGGRSSVSGHSRRSSRSRNSSKSDSHRSRSSSLHNGYNSQKLSRRRSKSQKYNKRPSVNHSERSYSHGKNVTKKTRSGKCYDTMTSLF</sequence>
<reference evidence="2 3" key="1">
    <citation type="submission" date="2023-03" db="EMBL/GenBank/DDBJ databases">
        <title>Genome insight into feeding habits of ladybird beetles.</title>
        <authorList>
            <person name="Li H.-S."/>
            <person name="Huang Y.-H."/>
            <person name="Pang H."/>
        </authorList>
    </citation>
    <scope>NUCLEOTIDE SEQUENCE [LARGE SCALE GENOMIC DNA]</scope>
    <source>
        <strain evidence="2">SYSU_2023b</strain>
        <tissue evidence="2">Whole body</tissue>
    </source>
</reference>
<comment type="caution">
    <text evidence="2">The sequence shown here is derived from an EMBL/GenBank/DDBJ whole genome shotgun (WGS) entry which is preliminary data.</text>
</comment>
<organism evidence="2 3">
    <name type="scientific">Henosepilachna vigintioctopunctata</name>
    <dbReference type="NCBI Taxonomy" id="420089"/>
    <lineage>
        <taxon>Eukaryota</taxon>
        <taxon>Metazoa</taxon>
        <taxon>Ecdysozoa</taxon>
        <taxon>Arthropoda</taxon>
        <taxon>Hexapoda</taxon>
        <taxon>Insecta</taxon>
        <taxon>Pterygota</taxon>
        <taxon>Neoptera</taxon>
        <taxon>Endopterygota</taxon>
        <taxon>Coleoptera</taxon>
        <taxon>Polyphaga</taxon>
        <taxon>Cucujiformia</taxon>
        <taxon>Coccinelloidea</taxon>
        <taxon>Coccinellidae</taxon>
        <taxon>Epilachninae</taxon>
        <taxon>Epilachnini</taxon>
        <taxon>Henosepilachna</taxon>
    </lineage>
</organism>
<evidence type="ECO:0000256" key="1">
    <source>
        <dbReference type="SAM" id="MobiDB-lite"/>
    </source>
</evidence>
<feature type="compositionally biased region" description="Basic residues" evidence="1">
    <location>
        <begin position="87"/>
        <end position="96"/>
    </location>
</feature>
<feature type="compositionally biased region" description="Polar residues" evidence="1">
    <location>
        <begin position="77"/>
        <end position="86"/>
    </location>
</feature>
<proteinExistence type="predicted"/>
<feature type="region of interest" description="Disordered" evidence="1">
    <location>
        <begin position="77"/>
        <end position="96"/>
    </location>
</feature>
<feature type="region of interest" description="Disordered" evidence="1">
    <location>
        <begin position="132"/>
        <end position="168"/>
    </location>
</feature>
<feature type="compositionally biased region" description="Acidic residues" evidence="1">
    <location>
        <begin position="143"/>
        <end position="153"/>
    </location>
</feature>
<dbReference type="AlphaFoldDB" id="A0AAW1TLA9"/>
<evidence type="ECO:0000313" key="2">
    <source>
        <dbReference type="EMBL" id="KAK9870848.1"/>
    </source>
</evidence>
<accession>A0AAW1TLA9</accession>
<name>A0AAW1TLA9_9CUCU</name>
<protein>
    <submittedName>
        <fullName evidence="2">Uncharacterized protein</fullName>
    </submittedName>
</protein>
<keyword evidence="3" id="KW-1185">Reference proteome</keyword>
<gene>
    <name evidence="2" type="ORF">WA026_009812</name>
</gene>
<evidence type="ECO:0000313" key="3">
    <source>
        <dbReference type="Proteomes" id="UP001431783"/>
    </source>
</evidence>
<feature type="compositionally biased region" description="Basic residues" evidence="1">
    <location>
        <begin position="283"/>
        <end position="295"/>
    </location>
</feature>
<dbReference type="Proteomes" id="UP001431783">
    <property type="component" value="Unassembled WGS sequence"/>
</dbReference>
<feature type="region of interest" description="Disordered" evidence="1">
    <location>
        <begin position="234"/>
        <end position="329"/>
    </location>
</feature>
<dbReference type="EMBL" id="JARQZJ010000004">
    <property type="protein sequence ID" value="KAK9870848.1"/>
    <property type="molecule type" value="Genomic_DNA"/>
</dbReference>